<evidence type="ECO:0000313" key="10">
    <source>
        <dbReference type="Proteomes" id="UP000001955"/>
    </source>
</evidence>
<keyword evidence="6 7" id="KW-0472">Membrane</keyword>
<reference evidence="9 10" key="1">
    <citation type="journal article" date="2012" name="J. Bacteriol.">
        <title>Complete genome sequence of the B12-producing Shimwellia blattae strain DSM 4481, isolated from a cockroach.</title>
        <authorList>
            <person name="Brzuszkiewicz E."/>
            <person name="Waschkowitz T."/>
            <person name="Wiezer A."/>
            <person name="Daniel R."/>
        </authorList>
    </citation>
    <scope>NUCLEOTIDE SEQUENCE [LARGE SCALE GENOMIC DNA]</scope>
    <source>
        <strain evidence="10">ATCC 29907 / DSM 4481 / JCM 1650 / NBRC 105725 / CDC 9005-74</strain>
    </source>
</reference>
<comment type="subcellular location">
    <subcellularLocation>
        <location evidence="7">Cell inner membrane</location>
        <topology evidence="7">Multi-pass membrane protein</topology>
    </subcellularLocation>
    <subcellularLocation>
        <location evidence="1">Cell membrane</location>
        <topology evidence="1">Multi-pass membrane protein</topology>
    </subcellularLocation>
</comment>
<keyword evidence="7" id="KW-0997">Cell inner membrane</keyword>
<sequence length="259" mass="28619">MEALFEHFITHSASWALFAVWLVAFTESLALVGLLMPGTLAMAGLGALIGSGQVGFYPAWLVAASGCFLADWISLWLGWRFKAPLHRWSFLKKHKSMLDKTEMALYQHSMFTILMGRFIGPTRPLVPMVAGMLGLPVRKFIAPNITGCILWPPLYFMPGILAGAAIDIPEALQSAAFKWQLLGLALLLWLAGWLCWRWWRSLPVGGGKTLKLLPRQRLNWLAPLVLVAAIAALVVMAHNPLMPEYLNILSRVLGLGYGA</sequence>
<dbReference type="KEGG" id="ebt:EBL_c32880"/>
<feature type="transmembrane region" description="Helical" evidence="7">
    <location>
        <begin position="12"/>
        <end position="36"/>
    </location>
</feature>
<dbReference type="InterPro" id="IPR032816">
    <property type="entry name" value="VTT_dom"/>
</dbReference>
<proteinExistence type="inferred from homology"/>
<feature type="transmembrane region" description="Helical" evidence="7">
    <location>
        <begin position="219"/>
        <end position="241"/>
    </location>
</feature>
<keyword evidence="3" id="KW-1003">Cell membrane</keyword>
<dbReference type="Pfam" id="PF09335">
    <property type="entry name" value="VTT_dom"/>
    <property type="match status" value="1"/>
</dbReference>
<gene>
    <name evidence="9" type="primary">yabI</name>
    <name evidence="9" type="ordered locus">EBL_c32880</name>
</gene>
<dbReference type="OrthoDB" id="9780918at2"/>
<accession>I2BCU7</accession>
<organism evidence="9 10">
    <name type="scientific">Shimwellia blattae (strain ATCC 29907 / DSM 4481 / JCM 1650 / NBRC 105725 / CDC 9005-74)</name>
    <name type="common">Escherichia blattae</name>
    <dbReference type="NCBI Taxonomy" id="630626"/>
    <lineage>
        <taxon>Bacteria</taxon>
        <taxon>Pseudomonadati</taxon>
        <taxon>Pseudomonadota</taxon>
        <taxon>Gammaproteobacteria</taxon>
        <taxon>Enterobacterales</taxon>
        <taxon>Enterobacteriaceae</taxon>
        <taxon>Shimwellia</taxon>
    </lineage>
</organism>
<keyword evidence="5 7" id="KW-1133">Transmembrane helix</keyword>
<dbReference type="AlphaFoldDB" id="I2BCU7"/>
<accession>K6W0N4</accession>
<evidence type="ECO:0000256" key="6">
    <source>
        <dbReference type="ARBA" id="ARBA00023136"/>
    </source>
</evidence>
<dbReference type="PANTHER" id="PTHR30353:SF15">
    <property type="entry name" value="INNER MEMBRANE PROTEIN YABI"/>
    <property type="match status" value="1"/>
</dbReference>
<dbReference type="InterPro" id="IPR032818">
    <property type="entry name" value="DedA-like"/>
</dbReference>
<evidence type="ECO:0000256" key="5">
    <source>
        <dbReference type="ARBA" id="ARBA00022989"/>
    </source>
</evidence>
<feature type="transmembrane region" description="Helical" evidence="7">
    <location>
        <begin position="179"/>
        <end position="199"/>
    </location>
</feature>
<feature type="domain" description="VTT" evidence="8">
    <location>
        <begin position="37"/>
        <end position="159"/>
    </location>
</feature>
<dbReference type="Proteomes" id="UP000001955">
    <property type="component" value="Chromosome"/>
</dbReference>
<dbReference type="eggNOG" id="COG0586">
    <property type="taxonomic scope" value="Bacteria"/>
</dbReference>
<evidence type="ECO:0000259" key="8">
    <source>
        <dbReference type="Pfam" id="PF09335"/>
    </source>
</evidence>
<dbReference type="HOGENOM" id="CLU_044208_3_2_6"/>
<evidence type="ECO:0000313" key="9">
    <source>
        <dbReference type="EMBL" id="AFJ48351.1"/>
    </source>
</evidence>
<evidence type="ECO:0000256" key="2">
    <source>
        <dbReference type="ARBA" id="ARBA00010792"/>
    </source>
</evidence>
<protein>
    <submittedName>
        <fullName evidence="9">DedA family integral membrane protein</fullName>
    </submittedName>
</protein>
<keyword evidence="4 7" id="KW-0812">Transmembrane</keyword>
<evidence type="ECO:0000256" key="4">
    <source>
        <dbReference type="ARBA" id="ARBA00022692"/>
    </source>
</evidence>
<evidence type="ECO:0000256" key="3">
    <source>
        <dbReference type="ARBA" id="ARBA00022475"/>
    </source>
</evidence>
<dbReference type="EMBL" id="CP001560">
    <property type="protein sequence ID" value="AFJ48351.1"/>
    <property type="molecule type" value="Genomic_DNA"/>
</dbReference>
<dbReference type="GO" id="GO:0005886">
    <property type="term" value="C:plasma membrane"/>
    <property type="evidence" value="ECO:0007669"/>
    <property type="project" value="UniProtKB-SubCell"/>
</dbReference>
<feature type="transmembrane region" description="Helical" evidence="7">
    <location>
        <begin position="140"/>
        <end position="167"/>
    </location>
</feature>
<dbReference type="RefSeq" id="WP_002464093.1">
    <property type="nucleotide sequence ID" value="NC_017910.1"/>
</dbReference>
<evidence type="ECO:0000256" key="7">
    <source>
        <dbReference type="RuleBase" id="RU367016"/>
    </source>
</evidence>
<dbReference type="PATRIC" id="fig|630626.3.peg.3200"/>
<comment type="similarity">
    <text evidence="2 7">Belongs to the DedA family.</text>
</comment>
<feature type="transmembrane region" description="Helical" evidence="7">
    <location>
        <begin position="56"/>
        <end position="79"/>
    </location>
</feature>
<dbReference type="PANTHER" id="PTHR30353">
    <property type="entry name" value="INNER MEMBRANE PROTEIN DEDA-RELATED"/>
    <property type="match status" value="1"/>
</dbReference>
<keyword evidence="10" id="KW-1185">Reference proteome</keyword>
<dbReference type="STRING" id="630626.EBL_c32880"/>
<name>I2BCU7_SHIBC</name>
<evidence type="ECO:0000256" key="1">
    <source>
        <dbReference type="ARBA" id="ARBA00004651"/>
    </source>
</evidence>